<sequence>MRYLDRIFGGVALCALAVGVYHLRQQNIALGQTVAALQKSMSVPAPVSNASPMLARDPYLGLSNVVAPDHGYQPQLVRRVRFVAERGEMLRAEQLSPADHPVMWSEGYPLKSGDELDVMDDQFHDMRAGTTFVKVRRAWDQLVGYMPLRAFITETVPAERPLGEVMGSIDGHSVMLVFGNNGNAAAAGAKEIDGKALADVYSAPISKTSIHPVTAGNHLVAMLLGLAVAGVDESVRGTTVAAAQRVFDEYVFPAKVEIKPGVAAWPNTYDFTLAWGGKLKAPWFSGYSNGTIANSAAIMFRLTGEERYAEIARAAVAWMRLPADQGGALYHDGAGIFVAEYPSDVPVDPNIGVLDGEMVAAIAVYNTAVLLDDAQMMRFAAQLAYSLVNKADQCTSADGRIINARYQWLITTDDYLVPMKRWAAQLGIITKDRRMLAHAENWRISDVYWPK</sequence>
<dbReference type="Pfam" id="PF06662">
    <property type="entry name" value="C5-epim_C"/>
    <property type="match status" value="1"/>
</dbReference>
<dbReference type="InterPro" id="IPR010598">
    <property type="entry name" value="C5-epim_C"/>
</dbReference>
<keyword evidence="3" id="KW-1185">Reference proteome</keyword>
<proteinExistence type="predicted"/>
<evidence type="ECO:0000313" key="3">
    <source>
        <dbReference type="Proteomes" id="UP000468531"/>
    </source>
</evidence>
<name>A0A6P1BR82_9BRAD</name>
<dbReference type="GO" id="GO:0005975">
    <property type="term" value="P:carbohydrate metabolic process"/>
    <property type="evidence" value="ECO:0007669"/>
    <property type="project" value="InterPro"/>
</dbReference>
<dbReference type="AlphaFoldDB" id="A0A6P1BR82"/>
<dbReference type="SUPFAM" id="SSF48208">
    <property type="entry name" value="Six-hairpin glycosidases"/>
    <property type="match status" value="1"/>
</dbReference>
<gene>
    <name evidence="2" type="ORF">FNJ47_34050</name>
</gene>
<dbReference type="InterPro" id="IPR008928">
    <property type="entry name" value="6-hairpin_glycosidase_sf"/>
</dbReference>
<evidence type="ECO:0000313" key="2">
    <source>
        <dbReference type="EMBL" id="NEV00694.1"/>
    </source>
</evidence>
<dbReference type="EMBL" id="VKHP01000191">
    <property type="protein sequence ID" value="NEV00694.1"/>
    <property type="molecule type" value="Genomic_DNA"/>
</dbReference>
<dbReference type="Proteomes" id="UP000468531">
    <property type="component" value="Unassembled WGS sequence"/>
</dbReference>
<protein>
    <recommendedName>
        <fullName evidence="1">D-glucuronyl C5-epimerase C-terminal domain-containing protein</fullName>
    </recommendedName>
</protein>
<organism evidence="2 3">
    <name type="scientific">Bradyrhizobium uaiense</name>
    <dbReference type="NCBI Taxonomy" id="2594946"/>
    <lineage>
        <taxon>Bacteria</taxon>
        <taxon>Pseudomonadati</taxon>
        <taxon>Pseudomonadota</taxon>
        <taxon>Alphaproteobacteria</taxon>
        <taxon>Hyphomicrobiales</taxon>
        <taxon>Nitrobacteraceae</taxon>
        <taxon>Bradyrhizobium</taxon>
    </lineage>
</organism>
<evidence type="ECO:0000259" key="1">
    <source>
        <dbReference type="Pfam" id="PF06662"/>
    </source>
</evidence>
<accession>A0A6P1BR82</accession>
<feature type="domain" description="D-glucuronyl C5-epimerase C-terminal" evidence="1">
    <location>
        <begin position="263"/>
        <end position="375"/>
    </location>
</feature>
<comment type="caution">
    <text evidence="2">The sequence shown here is derived from an EMBL/GenBank/DDBJ whole genome shotgun (WGS) entry which is preliminary data.</text>
</comment>
<dbReference type="RefSeq" id="WP_163160241.1">
    <property type="nucleotide sequence ID" value="NZ_VKHP01000191.1"/>
</dbReference>
<reference evidence="2 3" key="1">
    <citation type="journal article" date="2020" name="Arch. Microbiol.">
        <title>Bradyrhizobium uaiense sp. nov., a new highly efficient cowpea symbiont.</title>
        <authorList>
            <person name="Cabral Michel D."/>
            <person name="Azarias Guimaraes A."/>
            <person name="Martins da Costa E."/>
            <person name="Soares de Carvalho T."/>
            <person name="Balsanelli E."/>
            <person name="Willems A."/>
            <person name="Maltempi de Souza E."/>
            <person name="de Souza Moreira F.M."/>
        </authorList>
    </citation>
    <scope>NUCLEOTIDE SEQUENCE [LARGE SCALE GENOMIC DNA]</scope>
    <source>
        <strain evidence="2 3">UFLA 03-164</strain>
    </source>
</reference>